<feature type="region of interest" description="Disordered" evidence="1">
    <location>
        <begin position="1"/>
        <end position="32"/>
    </location>
</feature>
<evidence type="ECO:0000256" key="1">
    <source>
        <dbReference type="SAM" id="MobiDB-lite"/>
    </source>
</evidence>
<name>A0A397IT69_9GLOM</name>
<dbReference type="AlphaFoldDB" id="A0A397IT69"/>
<organism evidence="2 3">
    <name type="scientific">Diversispora epigaea</name>
    <dbReference type="NCBI Taxonomy" id="1348612"/>
    <lineage>
        <taxon>Eukaryota</taxon>
        <taxon>Fungi</taxon>
        <taxon>Fungi incertae sedis</taxon>
        <taxon>Mucoromycota</taxon>
        <taxon>Glomeromycotina</taxon>
        <taxon>Glomeromycetes</taxon>
        <taxon>Diversisporales</taxon>
        <taxon>Diversisporaceae</taxon>
        <taxon>Diversispora</taxon>
    </lineage>
</organism>
<dbReference type="OrthoDB" id="2476692at2759"/>
<protein>
    <submittedName>
        <fullName evidence="2">Uncharacterized protein</fullName>
    </submittedName>
</protein>
<evidence type="ECO:0000313" key="2">
    <source>
        <dbReference type="EMBL" id="RHZ79189.1"/>
    </source>
</evidence>
<comment type="caution">
    <text evidence="2">The sequence shown here is derived from an EMBL/GenBank/DDBJ whole genome shotgun (WGS) entry which is preliminary data.</text>
</comment>
<reference evidence="2 3" key="1">
    <citation type="submission" date="2018-08" db="EMBL/GenBank/DDBJ databases">
        <title>Genome and evolution of the arbuscular mycorrhizal fungus Diversispora epigaea (formerly Glomus versiforme) and its bacterial endosymbionts.</title>
        <authorList>
            <person name="Sun X."/>
            <person name="Fei Z."/>
            <person name="Harrison M."/>
        </authorList>
    </citation>
    <scope>NUCLEOTIDE SEQUENCE [LARGE SCALE GENOMIC DNA]</scope>
    <source>
        <strain evidence="2 3">IT104</strain>
    </source>
</reference>
<proteinExistence type="predicted"/>
<evidence type="ECO:0000313" key="3">
    <source>
        <dbReference type="Proteomes" id="UP000266861"/>
    </source>
</evidence>
<sequence>MSTFPYSRESEKMQTTKKFQNQNQDLKNQKIDPNDPFGIGLVPYHPNLITFEYTGEENLLLDFVEPVYSQKYTTKCCFLNDSNNDEDDNDSFFEFISDGEDFYECYNCKRAKYEEKKRRRGEKVERKRRN</sequence>
<dbReference type="Proteomes" id="UP000266861">
    <property type="component" value="Unassembled WGS sequence"/>
</dbReference>
<feature type="compositionally biased region" description="Polar residues" evidence="1">
    <location>
        <begin position="16"/>
        <end position="26"/>
    </location>
</feature>
<dbReference type="EMBL" id="PQFF01000142">
    <property type="protein sequence ID" value="RHZ79189.1"/>
    <property type="molecule type" value="Genomic_DNA"/>
</dbReference>
<keyword evidence="3" id="KW-1185">Reference proteome</keyword>
<gene>
    <name evidence="2" type="ORF">Glove_151g165</name>
</gene>
<accession>A0A397IT69</accession>